<protein>
    <submittedName>
        <fullName evidence="1">Uncharacterized protein</fullName>
    </submittedName>
</protein>
<evidence type="ECO:0000313" key="1">
    <source>
        <dbReference type="EMBL" id="JAA55944.1"/>
    </source>
</evidence>
<reference evidence="1" key="1">
    <citation type="submission" date="2012-11" db="EMBL/GenBank/DDBJ databases">
        <authorList>
            <person name="Lucero-Rivera Y.E."/>
            <person name="Tovar-Ramirez D."/>
        </authorList>
    </citation>
    <scope>NUCLEOTIDE SEQUENCE</scope>
    <source>
        <tissue evidence="1">Salivary gland</tissue>
    </source>
</reference>
<sequence length="83" mass="9149">MSLSTLFSSSSRLTISVIVRAREVTESGPCARERAQGVISRGGRGQYAAHDAQISQWPSTLGLWRGQLGLWHHLSREEQLISS</sequence>
<dbReference type="EMBL" id="GACK01009090">
    <property type="protein sequence ID" value="JAA55944.1"/>
    <property type="molecule type" value="mRNA"/>
</dbReference>
<proteinExistence type="evidence at transcript level"/>
<accession>L7LYK4</accession>
<dbReference type="AlphaFoldDB" id="L7LYK4"/>
<reference evidence="1" key="2">
    <citation type="journal article" date="2015" name="J. Proteomics">
        <title>Sexual differences in the sialomes of the zebra tick, Rhipicephalus pulchellus.</title>
        <authorList>
            <person name="Tan A.W."/>
            <person name="Francischetti I.M."/>
            <person name="Slovak M."/>
            <person name="Kini R.M."/>
            <person name="Ribeiro J.M."/>
        </authorList>
    </citation>
    <scope>NUCLEOTIDE SEQUENCE</scope>
    <source>
        <tissue evidence="1">Salivary gland</tissue>
    </source>
</reference>
<organism evidence="1">
    <name type="scientific">Rhipicephalus pulchellus</name>
    <name type="common">Yellow backed tick</name>
    <name type="synonym">Dermacentor pulchellus</name>
    <dbReference type="NCBI Taxonomy" id="72859"/>
    <lineage>
        <taxon>Eukaryota</taxon>
        <taxon>Metazoa</taxon>
        <taxon>Ecdysozoa</taxon>
        <taxon>Arthropoda</taxon>
        <taxon>Chelicerata</taxon>
        <taxon>Arachnida</taxon>
        <taxon>Acari</taxon>
        <taxon>Parasitiformes</taxon>
        <taxon>Ixodida</taxon>
        <taxon>Ixodoidea</taxon>
        <taxon>Ixodidae</taxon>
        <taxon>Rhipicephalinae</taxon>
        <taxon>Rhipicephalus</taxon>
        <taxon>Rhipicephalus</taxon>
    </lineage>
</organism>
<name>L7LYK4_RHIPC</name>